<keyword evidence="6" id="KW-1278">Translocase</keyword>
<proteinExistence type="predicted"/>
<keyword evidence="2" id="KW-1003">Cell membrane</keyword>
<keyword evidence="11" id="KW-1185">Reference proteome</keyword>
<dbReference type="InterPro" id="IPR003593">
    <property type="entry name" value="AAA+_ATPase"/>
</dbReference>
<evidence type="ECO:0000256" key="5">
    <source>
        <dbReference type="ARBA" id="ARBA00022840"/>
    </source>
</evidence>
<evidence type="ECO:0000259" key="9">
    <source>
        <dbReference type="PROSITE" id="PS50893"/>
    </source>
</evidence>
<dbReference type="SMART" id="SM00382">
    <property type="entry name" value="AAA"/>
    <property type="match status" value="1"/>
</dbReference>
<keyword evidence="7" id="KW-0029">Amino-acid transport</keyword>
<evidence type="ECO:0000313" key="10">
    <source>
        <dbReference type="EMBL" id="MBO9204261.1"/>
    </source>
</evidence>
<name>A0ABS3Z266_9BACT</name>
<dbReference type="InterPro" id="IPR050086">
    <property type="entry name" value="MetN_ABC_transporter-like"/>
</dbReference>
<dbReference type="SMART" id="SM00930">
    <property type="entry name" value="NIL"/>
    <property type="match status" value="1"/>
</dbReference>
<dbReference type="CDD" id="cd03258">
    <property type="entry name" value="ABC_MetN_methionine_transporter"/>
    <property type="match status" value="1"/>
</dbReference>
<dbReference type="PROSITE" id="PS50893">
    <property type="entry name" value="ABC_TRANSPORTER_2"/>
    <property type="match status" value="1"/>
</dbReference>
<dbReference type="Gene3D" id="3.30.70.260">
    <property type="match status" value="1"/>
</dbReference>
<evidence type="ECO:0000256" key="3">
    <source>
        <dbReference type="ARBA" id="ARBA00022519"/>
    </source>
</evidence>
<dbReference type="NCBIfam" id="TIGR02314">
    <property type="entry name" value="ABC_MetN"/>
    <property type="match status" value="1"/>
</dbReference>
<dbReference type="EMBL" id="JAGHKO010000011">
    <property type="protein sequence ID" value="MBO9204261.1"/>
    <property type="molecule type" value="Genomic_DNA"/>
</dbReference>
<dbReference type="PANTHER" id="PTHR43166:SF30">
    <property type="entry name" value="METHIONINE IMPORT ATP-BINDING PROTEIN METN"/>
    <property type="match status" value="1"/>
</dbReference>
<dbReference type="InterPro" id="IPR012692">
    <property type="entry name" value="ABC_MetN_proteobac"/>
</dbReference>
<dbReference type="PANTHER" id="PTHR43166">
    <property type="entry name" value="AMINO ACID IMPORT ATP-BINDING PROTEIN"/>
    <property type="match status" value="1"/>
</dbReference>
<reference evidence="10 11" key="1">
    <citation type="submission" date="2021-03" db="EMBL/GenBank/DDBJ databases">
        <title>Assistant Professor.</title>
        <authorList>
            <person name="Huq M.A."/>
        </authorList>
    </citation>
    <scope>NUCLEOTIDE SEQUENCE [LARGE SCALE GENOMIC DNA]</scope>
    <source>
        <strain evidence="10 11">MAH-29</strain>
    </source>
</reference>
<dbReference type="InterPro" id="IPR041701">
    <property type="entry name" value="MetN_ABC"/>
</dbReference>
<dbReference type="Pfam" id="PF00005">
    <property type="entry name" value="ABC_tran"/>
    <property type="match status" value="1"/>
</dbReference>
<dbReference type="InterPro" id="IPR018449">
    <property type="entry name" value="NIL_domain"/>
</dbReference>
<keyword evidence="1" id="KW-0813">Transport</keyword>
<protein>
    <submittedName>
        <fullName evidence="10">Methionine ABC transporter ATP-binding protein MetN</fullName>
    </submittedName>
</protein>
<keyword evidence="3" id="KW-0997">Cell inner membrane</keyword>
<accession>A0ABS3Z266</accession>
<comment type="caution">
    <text evidence="10">The sequence shown here is derived from an EMBL/GenBank/DDBJ whole genome shotgun (WGS) entry which is preliminary data.</text>
</comment>
<sequence>MIEIKGLTKYFYQKNREVAALQDVSLTVPPGKIYGIIGASGAGKSTLIRCVNLLEKPTSGEVVVNGISLSTLSSRELTRERRQIGMIFQHFNLLSSRTIFDNVAFPLELTHTPKAEIRERVNDLLQLVGLTDKAADYPASLSGGQKQRVAIARTLANNPKVLLCDEATSALDPATTKSILALLKDINRRLGITILLITHEMEVVKAICDYAGILSQGKLIEQGTVSEIFAHPKTGVARDFISSTFHVELPGFYTRRLQACPYVDCGVLIKVQFAGQAGIDVLISEVVNRFHIQSKIIKAQVDSLDEVTFGVVLLELSGNAAAREFTLQYFTDNQLKVEVLGYV</sequence>
<dbReference type="InterPro" id="IPR003439">
    <property type="entry name" value="ABC_transporter-like_ATP-bd"/>
</dbReference>
<dbReference type="InterPro" id="IPR027417">
    <property type="entry name" value="P-loop_NTPase"/>
</dbReference>
<evidence type="ECO:0000256" key="1">
    <source>
        <dbReference type="ARBA" id="ARBA00022448"/>
    </source>
</evidence>
<feature type="domain" description="ABC transporter" evidence="9">
    <location>
        <begin position="2"/>
        <end position="241"/>
    </location>
</feature>
<dbReference type="GO" id="GO:0005524">
    <property type="term" value="F:ATP binding"/>
    <property type="evidence" value="ECO:0007669"/>
    <property type="project" value="UniProtKB-KW"/>
</dbReference>
<dbReference type="Gene3D" id="3.40.50.300">
    <property type="entry name" value="P-loop containing nucleotide triphosphate hydrolases"/>
    <property type="match status" value="1"/>
</dbReference>
<dbReference type="SUPFAM" id="SSF55021">
    <property type="entry name" value="ACT-like"/>
    <property type="match status" value="1"/>
</dbReference>
<evidence type="ECO:0000256" key="6">
    <source>
        <dbReference type="ARBA" id="ARBA00022967"/>
    </source>
</evidence>
<evidence type="ECO:0000256" key="8">
    <source>
        <dbReference type="ARBA" id="ARBA00023136"/>
    </source>
</evidence>
<evidence type="ECO:0000256" key="2">
    <source>
        <dbReference type="ARBA" id="ARBA00022475"/>
    </source>
</evidence>
<organism evidence="10 11">
    <name type="scientific">Niastella soli</name>
    <dbReference type="NCBI Taxonomy" id="2821487"/>
    <lineage>
        <taxon>Bacteria</taxon>
        <taxon>Pseudomonadati</taxon>
        <taxon>Bacteroidota</taxon>
        <taxon>Chitinophagia</taxon>
        <taxon>Chitinophagales</taxon>
        <taxon>Chitinophagaceae</taxon>
        <taxon>Niastella</taxon>
    </lineage>
</organism>
<dbReference type="Proteomes" id="UP000677244">
    <property type="component" value="Unassembled WGS sequence"/>
</dbReference>
<keyword evidence="5 10" id="KW-0067">ATP-binding</keyword>
<evidence type="ECO:0000256" key="4">
    <source>
        <dbReference type="ARBA" id="ARBA00022741"/>
    </source>
</evidence>
<keyword evidence="4" id="KW-0547">Nucleotide-binding</keyword>
<dbReference type="RefSeq" id="WP_209142654.1">
    <property type="nucleotide sequence ID" value="NZ_JAGHKO010000011.1"/>
</dbReference>
<evidence type="ECO:0000256" key="7">
    <source>
        <dbReference type="ARBA" id="ARBA00022970"/>
    </source>
</evidence>
<dbReference type="InterPro" id="IPR017871">
    <property type="entry name" value="ABC_transporter-like_CS"/>
</dbReference>
<dbReference type="Pfam" id="PF09383">
    <property type="entry name" value="NIL"/>
    <property type="match status" value="1"/>
</dbReference>
<evidence type="ECO:0000313" key="11">
    <source>
        <dbReference type="Proteomes" id="UP000677244"/>
    </source>
</evidence>
<dbReference type="InterPro" id="IPR045865">
    <property type="entry name" value="ACT-like_dom_sf"/>
</dbReference>
<keyword evidence="8" id="KW-0472">Membrane</keyword>
<dbReference type="SUPFAM" id="SSF52540">
    <property type="entry name" value="P-loop containing nucleoside triphosphate hydrolases"/>
    <property type="match status" value="1"/>
</dbReference>
<gene>
    <name evidence="10" type="primary">metN</name>
    <name evidence="10" type="ORF">J7I42_28495</name>
</gene>
<dbReference type="PROSITE" id="PS00211">
    <property type="entry name" value="ABC_TRANSPORTER_1"/>
    <property type="match status" value="1"/>
</dbReference>